<evidence type="ECO:0000256" key="2">
    <source>
        <dbReference type="ARBA" id="ARBA00009236"/>
    </source>
</evidence>
<keyword evidence="3" id="KW-0663">Pyridoxal phosphate</keyword>
<dbReference type="CDD" id="cd06451">
    <property type="entry name" value="AGAT_like"/>
    <property type="match status" value="1"/>
</dbReference>
<evidence type="ECO:0000313" key="7">
    <source>
        <dbReference type="EMBL" id="MBD2733451.1"/>
    </source>
</evidence>
<feature type="domain" description="Aminotransferase class V" evidence="6">
    <location>
        <begin position="43"/>
        <end position="346"/>
    </location>
</feature>
<dbReference type="PANTHER" id="PTHR21152:SF40">
    <property type="entry name" value="ALANINE--GLYOXYLATE AMINOTRANSFERASE"/>
    <property type="match status" value="1"/>
</dbReference>
<keyword evidence="7" id="KW-0032">Aminotransferase</keyword>
<protein>
    <submittedName>
        <fullName evidence="7">Alanine--glyoxylate aminotransferase family protein</fullName>
    </submittedName>
</protein>
<dbReference type="InterPro" id="IPR000192">
    <property type="entry name" value="Aminotrans_V_dom"/>
</dbReference>
<dbReference type="RefSeq" id="WP_190954199.1">
    <property type="nucleotide sequence ID" value="NZ_JACJTU010000004.1"/>
</dbReference>
<comment type="similarity">
    <text evidence="2 4">Belongs to the class-V pyridoxal-phosphate-dependent aminotransferase family.</text>
</comment>
<dbReference type="EMBL" id="JACJTU010000004">
    <property type="protein sequence ID" value="MBD2733451.1"/>
    <property type="molecule type" value="Genomic_DNA"/>
</dbReference>
<dbReference type="InterPro" id="IPR015421">
    <property type="entry name" value="PyrdxlP-dep_Trfase_major"/>
</dbReference>
<evidence type="ECO:0000256" key="5">
    <source>
        <dbReference type="RuleBase" id="RU004504"/>
    </source>
</evidence>
<accession>A0ABR8K3M3</accession>
<dbReference type="InterPro" id="IPR015424">
    <property type="entry name" value="PyrdxlP-dep_Trfase"/>
</dbReference>
<comment type="cofactor">
    <cofactor evidence="1 5">
        <name>pyridoxal 5'-phosphate</name>
        <dbReference type="ChEBI" id="CHEBI:597326"/>
    </cofactor>
</comment>
<evidence type="ECO:0000313" key="8">
    <source>
        <dbReference type="Proteomes" id="UP000637383"/>
    </source>
</evidence>
<dbReference type="InterPro" id="IPR024169">
    <property type="entry name" value="SP_NH2Trfase/AEP_transaminase"/>
</dbReference>
<keyword evidence="7" id="KW-0808">Transferase</keyword>
<dbReference type="Gene3D" id="3.90.1150.10">
    <property type="entry name" value="Aspartate Aminotransferase, domain 1"/>
    <property type="match status" value="1"/>
</dbReference>
<keyword evidence="8" id="KW-1185">Reference proteome</keyword>
<reference evidence="7 8" key="1">
    <citation type="journal article" date="2020" name="ISME J.">
        <title>Comparative genomics reveals insights into cyanobacterial evolution and habitat adaptation.</title>
        <authorList>
            <person name="Chen M.Y."/>
            <person name="Teng W.K."/>
            <person name="Zhao L."/>
            <person name="Hu C.X."/>
            <person name="Zhou Y.K."/>
            <person name="Han B.P."/>
            <person name="Song L.R."/>
            <person name="Shu W.S."/>
        </authorList>
    </citation>
    <scope>NUCLEOTIDE SEQUENCE [LARGE SCALE GENOMIC DNA]</scope>
    <source>
        <strain evidence="7 8">FACHB-159</strain>
    </source>
</reference>
<dbReference type="SUPFAM" id="SSF53383">
    <property type="entry name" value="PLP-dependent transferases"/>
    <property type="match status" value="1"/>
</dbReference>
<organism evidence="7 8">
    <name type="scientific">Nostoc paludosum FACHB-159</name>
    <dbReference type="NCBI Taxonomy" id="2692908"/>
    <lineage>
        <taxon>Bacteria</taxon>
        <taxon>Bacillati</taxon>
        <taxon>Cyanobacteriota</taxon>
        <taxon>Cyanophyceae</taxon>
        <taxon>Nostocales</taxon>
        <taxon>Nostocaceae</taxon>
        <taxon>Nostoc</taxon>
    </lineage>
</organism>
<dbReference type="Proteomes" id="UP000637383">
    <property type="component" value="Unassembled WGS sequence"/>
</dbReference>
<dbReference type="GO" id="GO:0008483">
    <property type="term" value="F:transaminase activity"/>
    <property type="evidence" value="ECO:0007669"/>
    <property type="project" value="UniProtKB-KW"/>
</dbReference>
<evidence type="ECO:0000256" key="1">
    <source>
        <dbReference type="ARBA" id="ARBA00001933"/>
    </source>
</evidence>
<comment type="caution">
    <text evidence="7">The sequence shown here is derived from an EMBL/GenBank/DDBJ whole genome shotgun (WGS) entry which is preliminary data.</text>
</comment>
<dbReference type="PANTHER" id="PTHR21152">
    <property type="entry name" value="AMINOTRANSFERASE CLASS V"/>
    <property type="match status" value="1"/>
</dbReference>
<dbReference type="Pfam" id="PF00266">
    <property type="entry name" value="Aminotran_5"/>
    <property type="match status" value="1"/>
</dbReference>
<evidence type="ECO:0000259" key="6">
    <source>
        <dbReference type="Pfam" id="PF00266"/>
    </source>
</evidence>
<name>A0ABR8K3M3_9NOSO</name>
<dbReference type="PROSITE" id="PS00595">
    <property type="entry name" value="AA_TRANSFER_CLASS_5"/>
    <property type="match status" value="1"/>
</dbReference>
<dbReference type="InterPro" id="IPR020578">
    <property type="entry name" value="Aminotrans_V_PyrdxlP_BS"/>
</dbReference>
<dbReference type="Gene3D" id="3.40.640.10">
    <property type="entry name" value="Type I PLP-dependent aspartate aminotransferase-like (Major domain)"/>
    <property type="match status" value="1"/>
</dbReference>
<evidence type="ECO:0000256" key="3">
    <source>
        <dbReference type="ARBA" id="ARBA00022898"/>
    </source>
</evidence>
<dbReference type="PIRSF" id="PIRSF000524">
    <property type="entry name" value="SPT"/>
    <property type="match status" value="1"/>
</dbReference>
<sequence length="383" mass="41807">MTPTISINDSGRLQLSPLQIPSRLLLGPGPSNAHPTVLEAMNTSPVGHLDPAFLALMDEIQSLLRYVWQTENPLTIAVSGTGTAAMEATIANSVEPGDVVLIGVAGYFGNRLVDMAGRYGADVRTITKSWGQVFSLEELKTALETHRPAILALVHAETSTGARQPLEGVADLCREFGTLLLLDTVTSLGGVPLFLDAWGVDLAYSCSQKGLGCPPGASPFTMSPRAAEKLQKRGTKVANWYLDMSLLSKYWGSDRVYHHTAPINLYYALREALRLVAEEGLANCWQRHQKNVEYLWEGLEDLGLSMHVEREYRLPTLTTVRIPEGVDGKAIARQLLNEYNIEIGGGLGELAGLIWRVGLMGFNSRKESVDQLIAALRQVLPFT</sequence>
<proteinExistence type="inferred from homology"/>
<gene>
    <name evidence="7" type="ORF">H6H03_05925</name>
</gene>
<dbReference type="InterPro" id="IPR015422">
    <property type="entry name" value="PyrdxlP-dep_Trfase_small"/>
</dbReference>
<evidence type="ECO:0000256" key="4">
    <source>
        <dbReference type="RuleBase" id="RU004075"/>
    </source>
</evidence>